<dbReference type="RefSeq" id="WP_304600624.1">
    <property type="nucleotide sequence ID" value="NZ_JAUQYO010000001.1"/>
</dbReference>
<sequence>MERDPVVPLELGAAPMEPAPSHPGWVLTLVAVCAAMVLLAAGLVPLALADPPRQPALVTPSGAGSARADGSGASS</sequence>
<accession>A0ABT9D7Y6</accession>
<name>A0ABT9D7Y6_9CELL</name>
<proteinExistence type="predicted"/>
<evidence type="ECO:0000313" key="4">
    <source>
        <dbReference type="Proteomes" id="UP001232536"/>
    </source>
</evidence>
<evidence type="ECO:0000256" key="1">
    <source>
        <dbReference type="SAM" id="MobiDB-lite"/>
    </source>
</evidence>
<feature type="compositionally biased region" description="Low complexity" evidence="1">
    <location>
        <begin position="61"/>
        <end position="75"/>
    </location>
</feature>
<dbReference type="Proteomes" id="UP001232536">
    <property type="component" value="Unassembled WGS sequence"/>
</dbReference>
<gene>
    <name evidence="3" type="ORF">Q6348_07220</name>
</gene>
<evidence type="ECO:0000313" key="3">
    <source>
        <dbReference type="EMBL" id="MDO8106987.1"/>
    </source>
</evidence>
<feature type="transmembrane region" description="Helical" evidence="2">
    <location>
        <begin position="25"/>
        <end position="48"/>
    </location>
</feature>
<keyword evidence="2" id="KW-1133">Transmembrane helix</keyword>
<dbReference type="EMBL" id="JAUQYP010000001">
    <property type="protein sequence ID" value="MDO8106987.1"/>
    <property type="molecule type" value="Genomic_DNA"/>
</dbReference>
<organism evidence="3 4">
    <name type="scientific">Actinotalea lenta</name>
    <dbReference type="NCBI Taxonomy" id="3064654"/>
    <lineage>
        <taxon>Bacteria</taxon>
        <taxon>Bacillati</taxon>
        <taxon>Actinomycetota</taxon>
        <taxon>Actinomycetes</taxon>
        <taxon>Micrococcales</taxon>
        <taxon>Cellulomonadaceae</taxon>
        <taxon>Actinotalea</taxon>
    </lineage>
</organism>
<reference evidence="3 4" key="1">
    <citation type="submission" date="2023-07" db="EMBL/GenBank/DDBJ databases">
        <title>Description of novel actinomycetes strains, isolated from tidal flat sediment.</title>
        <authorList>
            <person name="Lu C."/>
        </authorList>
    </citation>
    <scope>NUCLEOTIDE SEQUENCE [LARGE SCALE GENOMIC DNA]</scope>
    <source>
        <strain evidence="3 4">SYSU T00b441</strain>
    </source>
</reference>
<keyword evidence="4" id="KW-1185">Reference proteome</keyword>
<protein>
    <submittedName>
        <fullName evidence="3">Uncharacterized protein</fullName>
    </submittedName>
</protein>
<feature type="region of interest" description="Disordered" evidence="1">
    <location>
        <begin position="54"/>
        <end position="75"/>
    </location>
</feature>
<comment type="caution">
    <text evidence="3">The sequence shown here is derived from an EMBL/GenBank/DDBJ whole genome shotgun (WGS) entry which is preliminary data.</text>
</comment>
<keyword evidence="2" id="KW-0472">Membrane</keyword>
<evidence type="ECO:0000256" key="2">
    <source>
        <dbReference type="SAM" id="Phobius"/>
    </source>
</evidence>
<keyword evidence="2" id="KW-0812">Transmembrane</keyword>